<dbReference type="SUPFAM" id="SSF53649">
    <property type="entry name" value="Alkaline phosphatase-like"/>
    <property type="match status" value="1"/>
</dbReference>
<evidence type="ECO:0000256" key="1">
    <source>
        <dbReference type="ARBA" id="ARBA00008779"/>
    </source>
</evidence>
<accession>A0A934VQS7</accession>
<dbReference type="InterPro" id="IPR050738">
    <property type="entry name" value="Sulfatase"/>
</dbReference>
<evidence type="ECO:0000259" key="4">
    <source>
        <dbReference type="Pfam" id="PF00884"/>
    </source>
</evidence>
<keyword evidence="2 5" id="KW-0378">Hydrolase</keyword>
<keyword evidence="3" id="KW-1133">Transmembrane helix</keyword>
<evidence type="ECO:0000256" key="3">
    <source>
        <dbReference type="SAM" id="Phobius"/>
    </source>
</evidence>
<comment type="caution">
    <text evidence="5">The sequence shown here is derived from an EMBL/GenBank/DDBJ whole genome shotgun (WGS) entry which is preliminary data.</text>
</comment>
<dbReference type="PANTHER" id="PTHR42693:SF53">
    <property type="entry name" value="ENDO-4-O-SULFATASE"/>
    <property type="match status" value="1"/>
</dbReference>
<sequence>MSEYIPYERTASLGGFFLSRWVTLSFTVVIICLSAHAETKLNMVFILADDMIRDTLGAYGSLDCKTPNIDRLAQEGIRFDTLYAAVAMCAQYRQELYSGRSPWRTRILSESSQSVAPEAAAKAVSLPCKIKI</sequence>
<name>A0A934VQS7_9BACT</name>
<dbReference type="InterPro" id="IPR000917">
    <property type="entry name" value="Sulfatase_N"/>
</dbReference>
<comment type="similarity">
    <text evidence="1">Belongs to the sulfatase family.</text>
</comment>
<dbReference type="PANTHER" id="PTHR42693">
    <property type="entry name" value="ARYLSULFATASE FAMILY MEMBER"/>
    <property type="match status" value="1"/>
</dbReference>
<dbReference type="GO" id="GO:0004065">
    <property type="term" value="F:arylsulfatase activity"/>
    <property type="evidence" value="ECO:0007669"/>
    <property type="project" value="TreeGrafter"/>
</dbReference>
<keyword evidence="6" id="KW-1185">Reference proteome</keyword>
<evidence type="ECO:0000256" key="2">
    <source>
        <dbReference type="ARBA" id="ARBA00022801"/>
    </source>
</evidence>
<gene>
    <name evidence="5" type="ORF">JIN87_10090</name>
</gene>
<reference evidence="5" key="1">
    <citation type="submission" date="2021-01" db="EMBL/GenBank/DDBJ databases">
        <title>Modified the classification status of verrucomicrobia.</title>
        <authorList>
            <person name="Feng X."/>
        </authorList>
    </citation>
    <scope>NUCLEOTIDE SEQUENCE</scope>
    <source>
        <strain evidence="5">KCTC 13126</strain>
    </source>
</reference>
<dbReference type="Proteomes" id="UP000617628">
    <property type="component" value="Unassembled WGS sequence"/>
</dbReference>
<evidence type="ECO:0000313" key="5">
    <source>
        <dbReference type="EMBL" id="MBK1877220.1"/>
    </source>
</evidence>
<dbReference type="InterPro" id="IPR017850">
    <property type="entry name" value="Alkaline_phosphatase_core_sf"/>
</dbReference>
<feature type="transmembrane region" description="Helical" evidence="3">
    <location>
        <begin position="12"/>
        <end position="33"/>
    </location>
</feature>
<keyword evidence="3" id="KW-0812">Transmembrane</keyword>
<evidence type="ECO:0000313" key="6">
    <source>
        <dbReference type="Proteomes" id="UP000617628"/>
    </source>
</evidence>
<keyword evidence="3" id="KW-0472">Membrane</keyword>
<dbReference type="Gene3D" id="3.40.720.10">
    <property type="entry name" value="Alkaline Phosphatase, subunit A"/>
    <property type="match status" value="1"/>
</dbReference>
<feature type="domain" description="Sulfatase N-terminal" evidence="4">
    <location>
        <begin position="42"/>
        <end position="111"/>
    </location>
</feature>
<protein>
    <submittedName>
        <fullName evidence="5">Sulfatase-like hydrolase/transferase</fullName>
    </submittedName>
</protein>
<dbReference type="AlphaFoldDB" id="A0A934VQS7"/>
<dbReference type="EMBL" id="JAENIL010000016">
    <property type="protein sequence ID" value="MBK1877220.1"/>
    <property type="molecule type" value="Genomic_DNA"/>
</dbReference>
<proteinExistence type="inferred from homology"/>
<organism evidence="5 6">
    <name type="scientific">Pelagicoccus mobilis</name>
    <dbReference type="NCBI Taxonomy" id="415221"/>
    <lineage>
        <taxon>Bacteria</taxon>
        <taxon>Pseudomonadati</taxon>
        <taxon>Verrucomicrobiota</taxon>
        <taxon>Opitutia</taxon>
        <taxon>Puniceicoccales</taxon>
        <taxon>Pelagicoccaceae</taxon>
        <taxon>Pelagicoccus</taxon>
    </lineage>
</organism>
<dbReference type="Pfam" id="PF00884">
    <property type="entry name" value="Sulfatase"/>
    <property type="match status" value="1"/>
</dbReference>